<reference evidence="2 3" key="1">
    <citation type="journal article" date="2016" name="Nat. Commun.">
        <title>Thousands of microbial genomes shed light on interconnected biogeochemical processes in an aquifer system.</title>
        <authorList>
            <person name="Anantharaman K."/>
            <person name="Brown C.T."/>
            <person name="Hug L.A."/>
            <person name="Sharon I."/>
            <person name="Castelle C.J."/>
            <person name="Probst A.J."/>
            <person name="Thomas B.C."/>
            <person name="Singh A."/>
            <person name="Wilkins M.J."/>
            <person name="Karaoz U."/>
            <person name="Brodie E.L."/>
            <person name="Williams K.H."/>
            <person name="Hubbard S.S."/>
            <person name="Banfield J.F."/>
        </authorList>
    </citation>
    <scope>NUCLEOTIDE SEQUENCE [LARGE SCALE GENOMIC DNA]</scope>
</reference>
<name>A0A1G2F387_9BACT</name>
<evidence type="ECO:0000313" key="3">
    <source>
        <dbReference type="Proteomes" id="UP000176787"/>
    </source>
</evidence>
<sequence length="69" mass="7724">MEIFLIVGFFGVMSFLCAAMVGASYQRGFPMDKMGLMLCLTLFLIINGLMLIAFAEYRRTLGETKVFGQ</sequence>
<dbReference type="EMBL" id="MHMS01000006">
    <property type="protein sequence ID" value="OGZ32554.1"/>
    <property type="molecule type" value="Genomic_DNA"/>
</dbReference>
<keyword evidence="1" id="KW-0812">Transmembrane</keyword>
<keyword evidence="1" id="KW-1133">Transmembrane helix</keyword>
<organism evidence="2 3">
    <name type="scientific">Candidatus Niyogibacteria bacterium RIFCSPLOWO2_12_FULL_41_13</name>
    <dbReference type="NCBI Taxonomy" id="1801726"/>
    <lineage>
        <taxon>Bacteria</taxon>
        <taxon>Candidatus Niyogiibacteriota</taxon>
    </lineage>
</organism>
<keyword evidence="1" id="KW-0472">Membrane</keyword>
<feature type="transmembrane region" description="Helical" evidence="1">
    <location>
        <begin position="35"/>
        <end position="55"/>
    </location>
</feature>
<dbReference type="AlphaFoldDB" id="A0A1G2F387"/>
<feature type="transmembrane region" description="Helical" evidence="1">
    <location>
        <begin position="6"/>
        <end position="23"/>
    </location>
</feature>
<dbReference type="Proteomes" id="UP000176787">
    <property type="component" value="Unassembled WGS sequence"/>
</dbReference>
<evidence type="ECO:0000256" key="1">
    <source>
        <dbReference type="SAM" id="Phobius"/>
    </source>
</evidence>
<accession>A0A1G2F387</accession>
<protein>
    <submittedName>
        <fullName evidence="2">Uncharacterized protein</fullName>
    </submittedName>
</protein>
<gene>
    <name evidence="2" type="ORF">A3H02_00225</name>
</gene>
<comment type="caution">
    <text evidence="2">The sequence shown here is derived from an EMBL/GenBank/DDBJ whole genome shotgun (WGS) entry which is preliminary data.</text>
</comment>
<proteinExistence type="predicted"/>
<dbReference type="STRING" id="1801726.A3H02_00225"/>
<evidence type="ECO:0000313" key="2">
    <source>
        <dbReference type="EMBL" id="OGZ32554.1"/>
    </source>
</evidence>